<sequence length="299" mass="34499">MAVFEVYSIPIVNRYKTSICSKAALYILCSLVLTFIPPLLIAYRSQGFWMTTNTYEEQPSVRFKKQVLLIVDTQQPGEFLAWSTYSNFNNIVQDNLRIPLVTSIETDTNGDGILDQLNFTAQVPLSTSEDVTSLQLLLFFDYRLFRMSTFQMESLAYIRHSSVSTGSSFTSFGELKLHQKTPLRHRGVDVRYNTSIVDSASLSASTYDLTNIFRSYNQRNITTIFPNNYPVWKSGRGATQPFTIQVIIDYPTETIIYQPGFWELIKWGWVQYVTILLLFLWVFREINTVVFSSKMFKTV</sequence>
<dbReference type="HOGENOM" id="CLU_070969_0_0_1"/>
<dbReference type="InParanoid" id="F6R939"/>
<reference evidence="13" key="2">
    <citation type="journal article" date="2008" name="Genome Biol.">
        <title>Improved genome assembly and evidence-based global gene model set for the chordate Ciona intestinalis: new insight into intron and operon populations.</title>
        <authorList>
            <person name="Satou Y."/>
            <person name="Mineta K."/>
            <person name="Ogasawara M."/>
            <person name="Sasakura Y."/>
            <person name="Shoguchi E."/>
            <person name="Ueno K."/>
            <person name="Yamada L."/>
            <person name="Matsumoto J."/>
            <person name="Wasserscheid J."/>
            <person name="Dewar K."/>
            <person name="Wiley G.B."/>
            <person name="Macmil S.L."/>
            <person name="Roe B.A."/>
            <person name="Zeller R.W."/>
            <person name="Hastings K.E."/>
            <person name="Lemaire P."/>
            <person name="Lindquist E."/>
            <person name="Endo T."/>
            <person name="Hotta K."/>
            <person name="Inaba K."/>
        </authorList>
    </citation>
    <scope>NUCLEOTIDE SEQUENCE [LARGE SCALE GENOMIC DNA]</scope>
    <source>
        <strain evidence="13">wild type</strain>
    </source>
</reference>
<comment type="similarity">
    <text evidence="2">Belongs to the TMEM231 family.</text>
</comment>
<reference evidence="13" key="4">
    <citation type="submission" date="2025-09" db="UniProtKB">
        <authorList>
            <consortium name="Ensembl"/>
        </authorList>
    </citation>
    <scope>IDENTIFICATION</scope>
</reference>
<dbReference type="EMBL" id="EAAA01002582">
    <property type="status" value="NOT_ANNOTATED_CDS"/>
    <property type="molecule type" value="Genomic_DNA"/>
</dbReference>
<keyword evidence="5 12" id="KW-0812">Transmembrane</keyword>
<evidence type="ECO:0000256" key="5">
    <source>
        <dbReference type="ARBA" id="ARBA00022692"/>
    </source>
</evidence>
<feature type="transmembrane region" description="Helical" evidence="12">
    <location>
        <begin position="23"/>
        <end position="43"/>
    </location>
</feature>
<evidence type="ECO:0000256" key="10">
    <source>
        <dbReference type="ARBA" id="ARBA00023273"/>
    </source>
</evidence>
<keyword evidence="7" id="KW-0969">Cilium</keyword>
<feature type="transmembrane region" description="Helical" evidence="12">
    <location>
        <begin position="264"/>
        <end position="283"/>
    </location>
</feature>
<evidence type="ECO:0000256" key="6">
    <source>
        <dbReference type="ARBA" id="ARBA00022989"/>
    </source>
</evidence>
<dbReference type="InterPro" id="IPR019306">
    <property type="entry name" value="TMEM231"/>
</dbReference>
<dbReference type="Ensembl" id="ENSCINT00000009981.2">
    <property type="protein sequence ID" value="ENSCINP00000009981.2"/>
    <property type="gene ID" value="ENSCING00000004825.2"/>
</dbReference>
<keyword evidence="14" id="KW-1185">Reference proteome</keyword>
<dbReference type="Pfam" id="PF10149">
    <property type="entry name" value="TM231"/>
    <property type="match status" value="1"/>
</dbReference>
<reference evidence="13" key="3">
    <citation type="submission" date="2025-08" db="UniProtKB">
        <authorList>
            <consortium name="Ensembl"/>
        </authorList>
    </citation>
    <scope>IDENTIFICATION</scope>
</reference>
<proteinExistence type="inferred from homology"/>
<dbReference type="Proteomes" id="UP000008144">
    <property type="component" value="Chromosome 8"/>
</dbReference>
<evidence type="ECO:0000256" key="9">
    <source>
        <dbReference type="ARBA" id="ARBA00023180"/>
    </source>
</evidence>
<name>F6R939_CIOIN</name>
<accession>F6R939</accession>
<reference evidence="14" key="1">
    <citation type="journal article" date="2002" name="Science">
        <title>The draft genome of Ciona intestinalis: insights into chordate and vertebrate origins.</title>
        <authorList>
            <person name="Dehal P."/>
            <person name="Satou Y."/>
            <person name="Campbell R.K."/>
            <person name="Chapman J."/>
            <person name="Degnan B."/>
            <person name="De Tomaso A."/>
            <person name="Davidson B."/>
            <person name="Di Gregorio A."/>
            <person name="Gelpke M."/>
            <person name="Goodstein D.M."/>
            <person name="Harafuji N."/>
            <person name="Hastings K.E."/>
            <person name="Ho I."/>
            <person name="Hotta K."/>
            <person name="Huang W."/>
            <person name="Kawashima T."/>
            <person name="Lemaire P."/>
            <person name="Martinez D."/>
            <person name="Meinertzhagen I.A."/>
            <person name="Necula S."/>
            <person name="Nonaka M."/>
            <person name="Putnam N."/>
            <person name="Rash S."/>
            <person name="Saiga H."/>
            <person name="Satake M."/>
            <person name="Terry A."/>
            <person name="Yamada L."/>
            <person name="Wang H.G."/>
            <person name="Awazu S."/>
            <person name="Azumi K."/>
            <person name="Boore J."/>
            <person name="Branno M."/>
            <person name="Chin-Bow S."/>
            <person name="DeSantis R."/>
            <person name="Doyle S."/>
            <person name="Francino P."/>
            <person name="Keys D.N."/>
            <person name="Haga S."/>
            <person name="Hayashi H."/>
            <person name="Hino K."/>
            <person name="Imai K.S."/>
            <person name="Inaba K."/>
            <person name="Kano S."/>
            <person name="Kobayashi K."/>
            <person name="Kobayashi M."/>
            <person name="Lee B.I."/>
            <person name="Makabe K.W."/>
            <person name="Manohar C."/>
            <person name="Matassi G."/>
            <person name="Medina M."/>
            <person name="Mochizuki Y."/>
            <person name="Mount S."/>
            <person name="Morishita T."/>
            <person name="Miura S."/>
            <person name="Nakayama A."/>
            <person name="Nishizaka S."/>
            <person name="Nomoto H."/>
            <person name="Ohta F."/>
            <person name="Oishi K."/>
            <person name="Rigoutsos I."/>
            <person name="Sano M."/>
            <person name="Sasaki A."/>
            <person name="Sasakura Y."/>
            <person name="Shoguchi E."/>
            <person name="Shin-i T."/>
            <person name="Spagnuolo A."/>
            <person name="Stainier D."/>
            <person name="Suzuki M.M."/>
            <person name="Tassy O."/>
            <person name="Takatori N."/>
            <person name="Tokuoka M."/>
            <person name="Yagi K."/>
            <person name="Yoshizaki F."/>
            <person name="Wada S."/>
            <person name="Zhang C."/>
            <person name="Hyatt P.D."/>
            <person name="Larimer F."/>
            <person name="Detter C."/>
            <person name="Doggett N."/>
            <person name="Glavina T."/>
            <person name="Hawkins T."/>
            <person name="Richardson P."/>
            <person name="Lucas S."/>
            <person name="Kohara Y."/>
            <person name="Levine M."/>
            <person name="Satoh N."/>
            <person name="Rokhsar D.S."/>
        </authorList>
    </citation>
    <scope>NUCLEOTIDE SEQUENCE [LARGE SCALE GENOMIC DNA]</scope>
</reference>
<protein>
    <recommendedName>
        <fullName evidence="3">Transmembrane protein 231</fullName>
    </recommendedName>
</protein>
<keyword evidence="8 12" id="KW-0472">Membrane</keyword>
<evidence type="ECO:0000256" key="4">
    <source>
        <dbReference type="ARBA" id="ARBA00022475"/>
    </source>
</evidence>
<evidence type="ECO:0000256" key="1">
    <source>
        <dbReference type="ARBA" id="ARBA00004272"/>
    </source>
</evidence>
<evidence type="ECO:0000256" key="11">
    <source>
        <dbReference type="ARBA" id="ARBA00024803"/>
    </source>
</evidence>
<dbReference type="OMA" id="PALYTRY"/>
<dbReference type="GO" id="GO:0060271">
    <property type="term" value="P:cilium assembly"/>
    <property type="evidence" value="ECO:0000318"/>
    <property type="project" value="GO_Central"/>
</dbReference>
<evidence type="ECO:0000256" key="8">
    <source>
        <dbReference type="ARBA" id="ARBA00023136"/>
    </source>
</evidence>
<dbReference type="PANTHER" id="PTHR14605:SF1">
    <property type="entry name" value="TRANSMEMBRANE PROTEIN 231"/>
    <property type="match status" value="1"/>
</dbReference>
<dbReference type="AlphaFoldDB" id="F6R939"/>
<evidence type="ECO:0000313" key="14">
    <source>
        <dbReference type="Proteomes" id="UP000008144"/>
    </source>
</evidence>
<evidence type="ECO:0000313" key="13">
    <source>
        <dbReference type="Ensembl" id="ENSCINP00000009981.2"/>
    </source>
</evidence>
<evidence type="ECO:0000256" key="2">
    <source>
        <dbReference type="ARBA" id="ARBA00009082"/>
    </source>
</evidence>
<keyword evidence="10" id="KW-0966">Cell projection</keyword>
<dbReference type="GO" id="GO:0060170">
    <property type="term" value="C:ciliary membrane"/>
    <property type="evidence" value="ECO:0000318"/>
    <property type="project" value="GO_Central"/>
</dbReference>
<keyword evidence="6 12" id="KW-1133">Transmembrane helix</keyword>
<dbReference type="PANTHER" id="PTHR14605">
    <property type="entry name" value="CHST5 PROTEIN"/>
    <property type="match status" value="1"/>
</dbReference>
<dbReference type="FunCoup" id="F6R939">
    <property type="interactions" value="12"/>
</dbReference>
<comment type="function">
    <text evidence="11">Transmembrane component of the tectonic-like complex, a complex localized at the transition zone of primary cilia and acting as a barrier that prevents diffusion of transmembrane proteins between the cilia and plasma membranes. Required for ciliogenesis and sonic hedgehog/SHH signaling.</text>
</comment>
<dbReference type="GO" id="GO:0035869">
    <property type="term" value="C:ciliary transition zone"/>
    <property type="evidence" value="ECO:0000318"/>
    <property type="project" value="GO_Central"/>
</dbReference>
<keyword evidence="4" id="KW-1003">Cell membrane</keyword>
<dbReference type="GeneTree" id="ENSGT00390000015366"/>
<comment type="subcellular location">
    <subcellularLocation>
        <location evidence="1">Cell projection</location>
        <location evidence="1">Cilium membrane</location>
        <topology evidence="1">Multi-pass membrane protein</topology>
    </subcellularLocation>
</comment>
<keyword evidence="9" id="KW-0325">Glycoprotein</keyword>
<dbReference type="GO" id="GO:0032880">
    <property type="term" value="P:regulation of protein localization"/>
    <property type="evidence" value="ECO:0000318"/>
    <property type="project" value="GO_Central"/>
</dbReference>
<evidence type="ECO:0000256" key="3">
    <source>
        <dbReference type="ARBA" id="ARBA00015087"/>
    </source>
</evidence>
<evidence type="ECO:0000256" key="7">
    <source>
        <dbReference type="ARBA" id="ARBA00023069"/>
    </source>
</evidence>
<dbReference type="STRING" id="7719.ENSCINP00000009981"/>
<evidence type="ECO:0000256" key="12">
    <source>
        <dbReference type="SAM" id="Phobius"/>
    </source>
</evidence>
<organism evidence="13 14">
    <name type="scientific">Ciona intestinalis</name>
    <name type="common">Transparent sea squirt</name>
    <name type="synonym">Ascidia intestinalis</name>
    <dbReference type="NCBI Taxonomy" id="7719"/>
    <lineage>
        <taxon>Eukaryota</taxon>
        <taxon>Metazoa</taxon>
        <taxon>Chordata</taxon>
        <taxon>Tunicata</taxon>
        <taxon>Ascidiacea</taxon>
        <taxon>Phlebobranchia</taxon>
        <taxon>Cionidae</taxon>
        <taxon>Ciona</taxon>
    </lineage>
</organism>